<dbReference type="EMBL" id="JBDLBR010000010">
    <property type="protein sequence ID" value="MEN7538782.1"/>
    <property type="molecule type" value="Genomic_DNA"/>
</dbReference>
<accession>A0ABV0D0X7</accession>
<dbReference type="PANTHER" id="PTHR30273:SF2">
    <property type="entry name" value="PROTEIN FECR"/>
    <property type="match status" value="1"/>
</dbReference>
<keyword evidence="4" id="KW-1185">Reference proteome</keyword>
<feature type="domain" description="FecR protein" evidence="1">
    <location>
        <begin position="117"/>
        <end position="208"/>
    </location>
</feature>
<dbReference type="Pfam" id="PF04773">
    <property type="entry name" value="FecR"/>
    <property type="match status" value="1"/>
</dbReference>
<feature type="domain" description="FecR N-terminal" evidence="2">
    <location>
        <begin position="11"/>
        <end position="48"/>
    </location>
</feature>
<proteinExistence type="predicted"/>
<gene>
    <name evidence="3" type="ORF">ABDJ38_16535</name>
</gene>
<organism evidence="3 4">
    <name type="scientific">Aurantiacibacter flavus</name>
    <dbReference type="NCBI Taxonomy" id="3145232"/>
    <lineage>
        <taxon>Bacteria</taxon>
        <taxon>Pseudomonadati</taxon>
        <taxon>Pseudomonadota</taxon>
        <taxon>Alphaproteobacteria</taxon>
        <taxon>Sphingomonadales</taxon>
        <taxon>Erythrobacteraceae</taxon>
        <taxon>Aurantiacibacter</taxon>
    </lineage>
</organism>
<reference evidence="3 4" key="1">
    <citation type="submission" date="2024-05" db="EMBL/GenBank/DDBJ databases">
        <authorList>
            <person name="Park S."/>
        </authorList>
    </citation>
    <scope>NUCLEOTIDE SEQUENCE [LARGE SCALE GENOMIC DNA]</scope>
    <source>
        <strain evidence="3 4">DGU5</strain>
    </source>
</reference>
<dbReference type="InterPro" id="IPR012373">
    <property type="entry name" value="Ferrdict_sens_TM"/>
</dbReference>
<comment type="caution">
    <text evidence="3">The sequence shown here is derived from an EMBL/GenBank/DDBJ whole genome shotgun (WGS) entry which is preliminary data.</text>
</comment>
<sequence>MSASPDPAMIDQAIAWHLRLQNADEDVWIEFTDWLNADPAHNEVYEAVVDGEADFAPLLEQASFPDSELVGGDEHEHSDREEVGRKNPWLWGALAASVAVAGFFGVQLVTNADTTYQVETVAGETRTVSLTDGSEIHLNGNTSIMLDESDMRLVELDRGEARFAVTHDENDPFTVVVGEQRLVDIGTVFNVVRTDSQLRVGVSEGEVRYEGPAETVDLRVGDTLTLTNGRIEVSQSPAAAIGSWTGGRLIYEQTPLRQVADDLFRSTGISLELPQEMRSRRFSGVIQTNGDQNALRERLEELIGGSIIADGTRWSVEDR</sequence>
<dbReference type="Gene3D" id="2.60.120.1440">
    <property type="match status" value="1"/>
</dbReference>
<dbReference type="PANTHER" id="PTHR30273">
    <property type="entry name" value="PERIPLASMIC SIGNAL SENSOR AND SIGMA FACTOR ACTIVATOR FECR-RELATED"/>
    <property type="match status" value="1"/>
</dbReference>
<dbReference type="RefSeq" id="WP_346786245.1">
    <property type="nucleotide sequence ID" value="NZ_JBDLBR010000010.1"/>
</dbReference>
<name>A0ABV0D0X7_9SPHN</name>
<evidence type="ECO:0000259" key="2">
    <source>
        <dbReference type="Pfam" id="PF16220"/>
    </source>
</evidence>
<dbReference type="PIRSF" id="PIRSF018266">
    <property type="entry name" value="FecR"/>
    <property type="match status" value="1"/>
</dbReference>
<dbReference type="Pfam" id="PF16220">
    <property type="entry name" value="DUF4880"/>
    <property type="match status" value="1"/>
</dbReference>
<protein>
    <submittedName>
        <fullName evidence="3">FecR domain-containing protein</fullName>
    </submittedName>
</protein>
<dbReference type="InterPro" id="IPR006860">
    <property type="entry name" value="FecR"/>
</dbReference>
<evidence type="ECO:0000313" key="3">
    <source>
        <dbReference type="EMBL" id="MEN7538782.1"/>
    </source>
</evidence>
<evidence type="ECO:0000259" key="1">
    <source>
        <dbReference type="Pfam" id="PF04773"/>
    </source>
</evidence>
<dbReference type="Proteomes" id="UP001484535">
    <property type="component" value="Unassembled WGS sequence"/>
</dbReference>
<dbReference type="InterPro" id="IPR032623">
    <property type="entry name" value="FecR_N"/>
</dbReference>
<evidence type="ECO:0000313" key="4">
    <source>
        <dbReference type="Proteomes" id="UP001484535"/>
    </source>
</evidence>